<proteinExistence type="predicted"/>
<protein>
    <submittedName>
        <fullName evidence="2">Uncharacterized protein</fullName>
    </submittedName>
</protein>
<name>A0A1R3RSQ7_ASPC5</name>
<organism evidence="2 3">
    <name type="scientific">Aspergillus carbonarius (strain ITEM 5010)</name>
    <dbReference type="NCBI Taxonomy" id="602072"/>
    <lineage>
        <taxon>Eukaryota</taxon>
        <taxon>Fungi</taxon>
        <taxon>Dikarya</taxon>
        <taxon>Ascomycota</taxon>
        <taxon>Pezizomycotina</taxon>
        <taxon>Eurotiomycetes</taxon>
        <taxon>Eurotiomycetidae</taxon>
        <taxon>Eurotiales</taxon>
        <taxon>Aspergillaceae</taxon>
        <taxon>Aspergillus</taxon>
        <taxon>Aspergillus subgen. Circumdati</taxon>
    </lineage>
</organism>
<evidence type="ECO:0000313" key="2">
    <source>
        <dbReference type="EMBL" id="OOF97526.1"/>
    </source>
</evidence>
<reference evidence="3" key="1">
    <citation type="journal article" date="2017" name="Genome Biol.">
        <title>Comparative genomics reveals high biological diversity and specific adaptations in the industrially and medically important fungal genus Aspergillus.</title>
        <authorList>
            <person name="de Vries R.P."/>
            <person name="Riley R."/>
            <person name="Wiebenga A."/>
            <person name="Aguilar-Osorio G."/>
            <person name="Amillis S."/>
            <person name="Uchima C.A."/>
            <person name="Anderluh G."/>
            <person name="Asadollahi M."/>
            <person name="Askin M."/>
            <person name="Barry K."/>
            <person name="Battaglia E."/>
            <person name="Bayram O."/>
            <person name="Benocci T."/>
            <person name="Braus-Stromeyer S.A."/>
            <person name="Caldana C."/>
            <person name="Canovas D."/>
            <person name="Cerqueira G.C."/>
            <person name="Chen F."/>
            <person name="Chen W."/>
            <person name="Choi C."/>
            <person name="Clum A."/>
            <person name="Dos Santos R.A."/>
            <person name="Damasio A.R."/>
            <person name="Diallinas G."/>
            <person name="Emri T."/>
            <person name="Fekete E."/>
            <person name="Flipphi M."/>
            <person name="Freyberg S."/>
            <person name="Gallo A."/>
            <person name="Gournas C."/>
            <person name="Habgood R."/>
            <person name="Hainaut M."/>
            <person name="Harispe M.L."/>
            <person name="Henrissat B."/>
            <person name="Hilden K.S."/>
            <person name="Hope R."/>
            <person name="Hossain A."/>
            <person name="Karabika E."/>
            <person name="Karaffa L."/>
            <person name="Karanyi Z."/>
            <person name="Krasevec N."/>
            <person name="Kuo A."/>
            <person name="Kusch H."/>
            <person name="LaButti K."/>
            <person name="Lagendijk E.L."/>
            <person name="Lapidus A."/>
            <person name="Levasseur A."/>
            <person name="Lindquist E."/>
            <person name="Lipzen A."/>
            <person name="Logrieco A.F."/>
            <person name="MacCabe A."/>
            <person name="Maekelae M.R."/>
            <person name="Malavazi I."/>
            <person name="Melin P."/>
            <person name="Meyer V."/>
            <person name="Mielnichuk N."/>
            <person name="Miskei M."/>
            <person name="Molnar A.P."/>
            <person name="Mule G."/>
            <person name="Ngan C.Y."/>
            <person name="Orejas M."/>
            <person name="Orosz E."/>
            <person name="Ouedraogo J.P."/>
            <person name="Overkamp K.M."/>
            <person name="Park H.-S."/>
            <person name="Perrone G."/>
            <person name="Piumi F."/>
            <person name="Punt P.J."/>
            <person name="Ram A.F."/>
            <person name="Ramon A."/>
            <person name="Rauscher S."/>
            <person name="Record E."/>
            <person name="Riano-Pachon D.M."/>
            <person name="Robert V."/>
            <person name="Roehrig J."/>
            <person name="Ruller R."/>
            <person name="Salamov A."/>
            <person name="Salih N.S."/>
            <person name="Samson R.A."/>
            <person name="Sandor E."/>
            <person name="Sanguinetti M."/>
            <person name="Schuetze T."/>
            <person name="Sepcic K."/>
            <person name="Shelest E."/>
            <person name="Sherlock G."/>
            <person name="Sophianopoulou V."/>
            <person name="Squina F.M."/>
            <person name="Sun H."/>
            <person name="Susca A."/>
            <person name="Todd R.B."/>
            <person name="Tsang A."/>
            <person name="Unkles S.E."/>
            <person name="van de Wiele N."/>
            <person name="van Rossen-Uffink D."/>
            <person name="Oliveira J.V."/>
            <person name="Vesth T.C."/>
            <person name="Visser J."/>
            <person name="Yu J.-H."/>
            <person name="Zhou M."/>
            <person name="Andersen M.R."/>
            <person name="Archer D.B."/>
            <person name="Baker S.E."/>
            <person name="Benoit I."/>
            <person name="Brakhage A.A."/>
            <person name="Braus G.H."/>
            <person name="Fischer R."/>
            <person name="Frisvad J.C."/>
            <person name="Goldman G.H."/>
            <person name="Houbraken J."/>
            <person name="Oakley B."/>
            <person name="Pocsi I."/>
            <person name="Scazzocchio C."/>
            <person name="Seiboth B."/>
            <person name="vanKuyk P.A."/>
            <person name="Wortman J."/>
            <person name="Dyer P.S."/>
            <person name="Grigoriev I.V."/>
        </authorList>
    </citation>
    <scope>NUCLEOTIDE SEQUENCE [LARGE SCALE GENOMIC DNA]</scope>
    <source>
        <strain evidence="3">ITEM 5010</strain>
    </source>
</reference>
<keyword evidence="3" id="KW-1185">Reference proteome</keyword>
<sequence>MTRGNRPYDIRDHAGECTSQTLSERIAQWVGEPIDDGLPRWSRDIATSLARLTTNRLAANKDPARQLDVRSKRLSRWGFNPGIEPLGATPTLSGRPAVYRLRCALKRLGQRPAKNPMERLDSSAGLLARGRLGGDDDCWTLHGRPRGRKPGVTRGRRPNRTTAMEESVFGCQDRPIRLVDGRRRAR</sequence>
<dbReference type="EMBL" id="KV907497">
    <property type="protein sequence ID" value="OOF97526.1"/>
    <property type="molecule type" value="Genomic_DNA"/>
</dbReference>
<feature type="compositionally biased region" description="Basic residues" evidence="1">
    <location>
        <begin position="143"/>
        <end position="159"/>
    </location>
</feature>
<evidence type="ECO:0000313" key="3">
    <source>
        <dbReference type="Proteomes" id="UP000188318"/>
    </source>
</evidence>
<dbReference type="OrthoDB" id="10524014at2759"/>
<feature type="region of interest" description="Disordered" evidence="1">
    <location>
        <begin position="140"/>
        <end position="159"/>
    </location>
</feature>
<gene>
    <name evidence="2" type="ORF">ASPCADRAFT_4137</name>
</gene>
<accession>A0A1R3RSQ7</accession>
<dbReference type="AlphaFoldDB" id="A0A1R3RSQ7"/>
<dbReference type="VEuPathDB" id="FungiDB:ASPCADRAFT_4137"/>
<dbReference type="Proteomes" id="UP000188318">
    <property type="component" value="Unassembled WGS sequence"/>
</dbReference>
<evidence type="ECO:0000256" key="1">
    <source>
        <dbReference type="SAM" id="MobiDB-lite"/>
    </source>
</evidence>